<proteinExistence type="predicted"/>
<accession>A0A0G0NYP5</accession>
<feature type="chain" id="PRO_5002533825" evidence="1">
    <location>
        <begin position="19"/>
        <end position="80"/>
    </location>
</feature>
<evidence type="ECO:0000256" key="1">
    <source>
        <dbReference type="SAM" id="SignalP"/>
    </source>
</evidence>
<evidence type="ECO:0000313" key="3">
    <source>
        <dbReference type="Proteomes" id="UP000033862"/>
    </source>
</evidence>
<dbReference type="Proteomes" id="UP000033862">
    <property type="component" value="Unassembled WGS sequence"/>
</dbReference>
<sequence>MKQSIALLTIFLSLIVFSNVTNVARNQKQTLVTPSPVVNKSDIKDAEVNRYNNKYQIQVNYDVNSITEKLNWITQNELAK</sequence>
<gene>
    <name evidence="2" type="ORF">UT15_C0002G0062</name>
</gene>
<protein>
    <submittedName>
        <fullName evidence="2">Uncharacterized protein</fullName>
    </submittedName>
</protein>
<comment type="caution">
    <text evidence="2">The sequence shown here is derived from an EMBL/GenBank/DDBJ whole genome shotgun (WGS) entry which is preliminary data.</text>
</comment>
<evidence type="ECO:0000313" key="2">
    <source>
        <dbReference type="EMBL" id="KKQ90989.1"/>
    </source>
</evidence>
<dbReference type="STRING" id="1618332.UT15_C0002G0062"/>
<organism evidence="2 3">
    <name type="scientific">Berkelbacteria bacterium GW2011_GWA1_39_10</name>
    <dbReference type="NCBI Taxonomy" id="1618332"/>
    <lineage>
        <taxon>Bacteria</taxon>
        <taxon>Candidatus Berkelbacteria</taxon>
    </lineage>
</organism>
<name>A0A0G0NYP5_9BACT</name>
<dbReference type="AlphaFoldDB" id="A0A0G0NYP5"/>
<dbReference type="EMBL" id="LBVS01000002">
    <property type="protein sequence ID" value="KKQ90989.1"/>
    <property type="molecule type" value="Genomic_DNA"/>
</dbReference>
<keyword evidence="1" id="KW-0732">Signal</keyword>
<reference evidence="2 3" key="1">
    <citation type="journal article" date="2015" name="Nature">
        <title>rRNA introns, odd ribosomes, and small enigmatic genomes across a large radiation of phyla.</title>
        <authorList>
            <person name="Brown C.T."/>
            <person name="Hug L.A."/>
            <person name="Thomas B.C."/>
            <person name="Sharon I."/>
            <person name="Castelle C.J."/>
            <person name="Singh A."/>
            <person name="Wilkins M.J."/>
            <person name="Williams K.H."/>
            <person name="Banfield J.F."/>
        </authorList>
    </citation>
    <scope>NUCLEOTIDE SEQUENCE [LARGE SCALE GENOMIC DNA]</scope>
</reference>
<feature type="signal peptide" evidence="1">
    <location>
        <begin position="1"/>
        <end position="18"/>
    </location>
</feature>